<feature type="region of interest" description="Disordered" evidence="1">
    <location>
        <begin position="53"/>
        <end position="107"/>
    </location>
</feature>
<protein>
    <submittedName>
        <fullName evidence="3">Uncharacterized protein</fullName>
    </submittedName>
</protein>
<feature type="signal peptide" evidence="2">
    <location>
        <begin position="1"/>
        <end position="28"/>
    </location>
</feature>
<organism evidence="3 4">
    <name type="scientific">Dendrobium nobile</name>
    <name type="common">Orchid</name>
    <dbReference type="NCBI Taxonomy" id="94219"/>
    <lineage>
        <taxon>Eukaryota</taxon>
        <taxon>Viridiplantae</taxon>
        <taxon>Streptophyta</taxon>
        <taxon>Embryophyta</taxon>
        <taxon>Tracheophyta</taxon>
        <taxon>Spermatophyta</taxon>
        <taxon>Magnoliopsida</taxon>
        <taxon>Liliopsida</taxon>
        <taxon>Asparagales</taxon>
        <taxon>Orchidaceae</taxon>
        <taxon>Epidendroideae</taxon>
        <taxon>Malaxideae</taxon>
        <taxon>Dendrobiinae</taxon>
        <taxon>Dendrobium</taxon>
    </lineage>
</organism>
<keyword evidence="4" id="KW-1185">Reference proteome</keyword>
<reference evidence="3" key="1">
    <citation type="journal article" date="2022" name="Front. Genet.">
        <title>Chromosome-Scale Assembly of the Dendrobium nobile Genome Provides Insights Into the Molecular Mechanism of the Biosynthesis of the Medicinal Active Ingredient of Dendrobium.</title>
        <authorList>
            <person name="Xu Q."/>
            <person name="Niu S.-C."/>
            <person name="Li K.-L."/>
            <person name="Zheng P.-J."/>
            <person name="Zhang X.-J."/>
            <person name="Jia Y."/>
            <person name="Liu Y."/>
            <person name="Niu Y.-X."/>
            <person name="Yu L.-H."/>
            <person name="Chen D.-F."/>
            <person name="Zhang G.-Q."/>
        </authorList>
    </citation>
    <scope>NUCLEOTIDE SEQUENCE</scope>
    <source>
        <tissue evidence="3">Leaf</tissue>
    </source>
</reference>
<evidence type="ECO:0000313" key="4">
    <source>
        <dbReference type="Proteomes" id="UP000829196"/>
    </source>
</evidence>
<feature type="compositionally biased region" description="Basic and acidic residues" evidence="1">
    <location>
        <begin position="53"/>
        <end position="75"/>
    </location>
</feature>
<evidence type="ECO:0000256" key="1">
    <source>
        <dbReference type="SAM" id="MobiDB-lite"/>
    </source>
</evidence>
<dbReference type="EMBL" id="JAGYWB010000017">
    <property type="protein sequence ID" value="KAI0493585.1"/>
    <property type="molecule type" value="Genomic_DNA"/>
</dbReference>
<keyword evidence="2" id="KW-0732">Signal</keyword>
<feature type="chain" id="PRO_5035842222" evidence="2">
    <location>
        <begin position="29"/>
        <end position="107"/>
    </location>
</feature>
<sequence length="107" mass="11787">MNSWMKAGRTGTMLLLLLLLTMAVCGVATTRMAMIHGTSQELHIHLMKKVSLEDGTSKNENRRPSYPEASVDNHHKIPRTQFDSSGPSGAEDGGNEGMTVKIELYRT</sequence>
<evidence type="ECO:0000313" key="3">
    <source>
        <dbReference type="EMBL" id="KAI0493585.1"/>
    </source>
</evidence>
<dbReference type="PANTHER" id="PTHR36040">
    <property type="entry name" value="OS04G0188500 PROTEIN"/>
    <property type="match status" value="1"/>
</dbReference>
<comment type="caution">
    <text evidence="3">The sequence shown here is derived from an EMBL/GenBank/DDBJ whole genome shotgun (WGS) entry which is preliminary data.</text>
</comment>
<dbReference type="OrthoDB" id="10427837at2759"/>
<evidence type="ECO:0000256" key="2">
    <source>
        <dbReference type="SAM" id="SignalP"/>
    </source>
</evidence>
<gene>
    <name evidence="3" type="ORF">KFK09_023704</name>
</gene>
<dbReference type="Proteomes" id="UP000829196">
    <property type="component" value="Unassembled WGS sequence"/>
</dbReference>
<dbReference type="AlphaFoldDB" id="A0A8T3AH77"/>
<name>A0A8T3AH77_DENNO</name>
<dbReference type="PANTHER" id="PTHR36040:SF5">
    <property type="entry name" value="TRANSMEMBRANE PROTEIN"/>
    <property type="match status" value="1"/>
</dbReference>
<accession>A0A8T3AH77</accession>
<proteinExistence type="predicted"/>